<evidence type="ECO:0000313" key="2">
    <source>
        <dbReference type="EMBL" id="CAK9871839.1"/>
    </source>
</evidence>
<dbReference type="InterPro" id="IPR022203">
    <property type="entry name" value="DUF3727"/>
</dbReference>
<protein>
    <recommendedName>
        <fullName evidence="4">DUF295 domain-containing protein</fullName>
    </recommendedName>
</protein>
<dbReference type="Proteomes" id="UP001497522">
    <property type="component" value="Chromosome 2"/>
</dbReference>
<dbReference type="EMBL" id="OZ023703">
    <property type="protein sequence ID" value="CAK9871839.1"/>
    <property type="molecule type" value="Genomic_DNA"/>
</dbReference>
<sequence length="386" mass="42288">MAAATCVGITGWALQTGAWFGSLESRKIRESGNPPGSLSVASASSRLWMRRRRHGFTAPWRQQQLQQPLVSSRHRRRETLELGLGFNRCPCSASKQQEGELGYMRYAGSSRNVAMQQQQLRRIASLVVGEESPHSLKTAAAKGSKSGRGQEWGTVVDTDEEGGLRNADLLPKPPAGFILDDAGKVVLMAPTVNRVVRIVDPATGRALDCMVRRAFRSSEGEQCLLLLPLDMPLQIFRIEDSEGGGLTELSDAELEEVLPSASFALVKKRLHLVRSGFCLTARGGFCYTDEDVMDLNTEQDEGLGGSLAEGVEIASFQVGESEYLMYTPFDPLMFVARKDESTGELIVADDELLDDEAVLDAIDEENDFQSTVDEEEAINEALKKAK</sequence>
<accession>A0ABP1B9T1</accession>
<evidence type="ECO:0008006" key="4">
    <source>
        <dbReference type="Google" id="ProtNLM"/>
    </source>
</evidence>
<dbReference type="PANTHER" id="PTHR36061">
    <property type="match status" value="1"/>
</dbReference>
<evidence type="ECO:0000313" key="3">
    <source>
        <dbReference type="Proteomes" id="UP001497522"/>
    </source>
</evidence>
<evidence type="ECO:0000256" key="1">
    <source>
        <dbReference type="SAM" id="MobiDB-lite"/>
    </source>
</evidence>
<feature type="region of interest" description="Disordered" evidence="1">
    <location>
        <begin position="134"/>
        <end position="158"/>
    </location>
</feature>
<proteinExistence type="predicted"/>
<dbReference type="PANTHER" id="PTHR36061:SF3">
    <property type="entry name" value="OS04G0692200 PROTEIN"/>
    <property type="match status" value="1"/>
</dbReference>
<gene>
    <name evidence="2" type="ORF">CSSPJE1EN2_LOCUS14436</name>
</gene>
<dbReference type="Pfam" id="PF12527">
    <property type="entry name" value="DUF3727"/>
    <property type="match status" value="1"/>
</dbReference>
<organism evidence="2 3">
    <name type="scientific">Sphagnum jensenii</name>
    <dbReference type="NCBI Taxonomy" id="128206"/>
    <lineage>
        <taxon>Eukaryota</taxon>
        <taxon>Viridiplantae</taxon>
        <taxon>Streptophyta</taxon>
        <taxon>Embryophyta</taxon>
        <taxon>Bryophyta</taxon>
        <taxon>Sphagnophytina</taxon>
        <taxon>Sphagnopsida</taxon>
        <taxon>Sphagnales</taxon>
        <taxon>Sphagnaceae</taxon>
        <taxon>Sphagnum</taxon>
    </lineage>
</organism>
<keyword evidence="3" id="KW-1185">Reference proteome</keyword>
<reference evidence="2 3" key="1">
    <citation type="submission" date="2024-03" db="EMBL/GenBank/DDBJ databases">
        <authorList>
            <consortium name="ELIXIR-Norway"/>
            <consortium name="Elixir Norway"/>
        </authorList>
    </citation>
    <scope>NUCLEOTIDE SEQUENCE [LARGE SCALE GENOMIC DNA]</scope>
</reference>
<name>A0ABP1B9T1_9BRYO</name>